<dbReference type="EMBL" id="CP120627">
    <property type="protein sequence ID" value="WEW56973.1"/>
    <property type="molecule type" value="Genomic_DNA"/>
</dbReference>
<dbReference type="PANTHER" id="PTHR10223">
    <property type="entry name" value="26S PROTEASOME NON-ATPASE REGULATORY SUBUNIT 4"/>
    <property type="match status" value="1"/>
</dbReference>
<protein>
    <recommendedName>
        <fullName evidence="2">F-box domain-containing protein</fullName>
    </recommendedName>
</protein>
<dbReference type="Proteomes" id="UP001219355">
    <property type="component" value="Chromosome 1"/>
</dbReference>
<feature type="region of interest" description="Disordered" evidence="1">
    <location>
        <begin position="847"/>
        <end position="896"/>
    </location>
</feature>
<dbReference type="InterPro" id="IPR001810">
    <property type="entry name" value="F-box_dom"/>
</dbReference>
<dbReference type="GO" id="GO:0043161">
    <property type="term" value="P:proteasome-mediated ubiquitin-dependent protein catabolic process"/>
    <property type="evidence" value="ECO:0007669"/>
    <property type="project" value="TreeGrafter"/>
</dbReference>
<evidence type="ECO:0000313" key="3">
    <source>
        <dbReference type="EMBL" id="WEW56973.1"/>
    </source>
</evidence>
<dbReference type="SUPFAM" id="SSF81383">
    <property type="entry name" value="F-box domain"/>
    <property type="match status" value="1"/>
</dbReference>
<evidence type="ECO:0000256" key="1">
    <source>
        <dbReference type="SAM" id="MobiDB-lite"/>
    </source>
</evidence>
<feature type="compositionally biased region" description="Low complexity" evidence="1">
    <location>
        <begin position="591"/>
        <end position="607"/>
    </location>
</feature>
<dbReference type="PROSITE" id="PS50181">
    <property type="entry name" value="FBOX"/>
    <property type="match status" value="1"/>
</dbReference>
<feature type="region of interest" description="Disordered" evidence="1">
    <location>
        <begin position="110"/>
        <end position="130"/>
    </location>
</feature>
<dbReference type="SMART" id="SM00256">
    <property type="entry name" value="FBOX"/>
    <property type="match status" value="1"/>
</dbReference>
<evidence type="ECO:0000313" key="4">
    <source>
        <dbReference type="Proteomes" id="UP001219355"/>
    </source>
</evidence>
<gene>
    <name evidence="3" type="ORF">PRK78_002432</name>
</gene>
<dbReference type="GO" id="GO:0005634">
    <property type="term" value="C:nucleus"/>
    <property type="evidence" value="ECO:0007669"/>
    <property type="project" value="TreeGrafter"/>
</dbReference>
<dbReference type="GO" id="GO:0031593">
    <property type="term" value="F:polyubiquitin modification-dependent protein binding"/>
    <property type="evidence" value="ECO:0007669"/>
    <property type="project" value="TreeGrafter"/>
</dbReference>
<feature type="compositionally biased region" description="Polar residues" evidence="1">
    <location>
        <begin position="858"/>
        <end position="882"/>
    </location>
</feature>
<feature type="compositionally biased region" description="Polar residues" evidence="1">
    <location>
        <begin position="115"/>
        <end position="130"/>
    </location>
</feature>
<dbReference type="InterPro" id="IPR036322">
    <property type="entry name" value="WD40_repeat_dom_sf"/>
</dbReference>
<dbReference type="InterPro" id="IPR036047">
    <property type="entry name" value="F-box-like_dom_sf"/>
</dbReference>
<feature type="compositionally biased region" description="Basic residues" evidence="1">
    <location>
        <begin position="1017"/>
        <end position="1031"/>
    </location>
</feature>
<accession>A0AAF0DEZ8</accession>
<dbReference type="AlphaFoldDB" id="A0AAF0DEZ8"/>
<feature type="region of interest" description="Disordered" evidence="1">
    <location>
        <begin position="977"/>
        <end position="1031"/>
    </location>
</feature>
<feature type="region of interest" description="Disordered" evidence="1">
    <location>
        <begin position="522"/>
        <end position="541"/>
    </location>
</feature>
<organism evidence="3 4">
    <name type="scientific">Emydomyces testavorans</name>
    <dbReference type="NCBI Taxonomy" id="2070801"/>
    <lineage>
        <taxon>Eukaryota</taxon>
        <taxon>Fungi</taxon>
        <taxon>Dikarya</taxon>
        <taxon>Ascomycota</taxon>
        <taxon>Pezizomycotina</taxon>
        <taxon>Eurotiomycetes</taxon>
        <taxon>Eurotiomycetidae</taxon>
        <taxon>Onygenales</taxon>
        <taxon>Nannizziopsiaceae</taxon>
        <taxon>Emydomyces</taxon>
    </lineage>
</organism>
<dbReference type="CDD" id="cd09917">
    <property type="entry name" value="F-box_SF"/>
    <property type="match status" value="1"/>
</dbReference>
<dbReference type="GO" id="GO:0008540">
    <property type="term" value="C:proteasome regulatory particle, base subcomplex"/>
    <property type="evidence" value="ECO:0007669"/>
    <property type="project" value="TreeGrafter"/>
</dbReference>
<name>A0AAF0DEZ8_9EURO</name>
<evidence type="ECO:0000259" key="2">
    <source>
        <dbReference type="PROSITE" id="PS50181"/>
    </source>
</evidence>
<feature type="domain" description="F-box" evidence="2">
    <location>
        <begin position="5"/>
        <end position="51"/>
    </location>
</feature>
<feature type="compositionally biased region" description="Low complexity" evidence="1">
    <location>
        <begin position="532"/>
        <end position="541"/>
    </location>
</feature>
<dbReference type="PANTHER" id="PTHR10223:SF2">
    <property type="entry name" value="F-BOX AND WD DOMAIN PROTEIN (AFU_ORTHOLOGUE AFUA_6G11400)"/>
    <property type="match status" value="1"/>
</dbReference>
<feature type="region of interest" description="Disordered" evidence="1">
    <location>
        <begin position="764"/>
        <end position="790"/>
    </location>
</feature>
<dbReference type="InterPro" id="IPR015943">
    <property type="entry name" value="WD40/YVTN_repeat-like_dom_sf"/>
</dbReference>
<feature type="region of interest" description="Disordered" evidence="1">
    <location>
        <begin position="585"/>
        <end position="609"/>
    </location>
</feature>
<sequence length="1031" mass="112144">MKEPNITHADLIVEVLTHILSHLPPASLSSMSLVSRRFNSLVTTPHAWRIAFSRHFLGPVAIDAEKSRLDSDEFEHRLLRKRAFCRLTALASWRNEYILRTRLLRSLARGRPAETQASGPQRSPRTGSATTQAVTTYNSLLLYPVSHIDGAFGSGLEKKAAVFIHGASEQGIAAVSEPAIGKSGLGGWGISDRQMFTHFADSFPGEIQWGLGSGEWVGCPHGRTYFLSSNEKRGRFLSLAEGPSLPQLGIPRLVPLSTSICSVWIAKSPQVLKTTNGLCGILTGTSSGILTAYAVGPSHSYNQRYERGQITARWVICPGVPIIAIRVDDNFSTKRHAHRRISAIVLNALGEVFYLSEIPLQREINSKLSPEQLDQLAWDTGRTARWELIEATRRAAQPDPFNTRAVDGSYTPRSSSHSMGLNQAQVAAETAEIEEYLAFKPKHFRKVCQGWDMQRKLEVDFAGDDNHGAGESVTVIACGKTAEQPASLRRFTRLKFSSALPAAQTEAFPRVQSATGLPSIFGDSGSTNVPHSSASSDSSGSQATLATAMWTESNLTLDLPKTAQITTTAIDMSSIAQLTTSEDPLLGMCGSPGSSEISTPVSSSSQPLVPAQIPGHRARFLAIGTSTGTVIVWDIRAPVSQNTEIANHIDPVRIIHTDSPQISALGLTSLYLVHGGNDGLVQAWDPLGSSLQPIRTLNSRFSSRARRRLQQAEASVQGVGHNFYAAGAICLDPDPTRLRGIVSLGTQLRYWSYSSSAADQYKGNKRRLRYSQRGSNRSSETDRYSHTGRGALKDYIMNERLELERQKKEREKERRLLSGRFGVDLLGSGASEEQLLAYACMLSEESYTSDERKRRESQSSAGTSYSCGTIAPQNSVTTQEQISSSSSVPSHDSGLEPQTLEAVNEDLEPDLAEAIHRSLKDVCSSTATPEETMSEPVLVSSAALHLPCPMSGPSTDMRQGTTQQEITDFELALQLSLAEQKSRPMRAETGSQASSSYSEDPLEDFPSLDNAAASVHSGRRRRARGKGKGRA</sequence>
<keyword evidence="4" id="KW-1185">Reference proteome</keyword>
<dbReference type="Gene3D" id="1.20.1280.50">
    <property type="match status" value="1"/>
</dbReference>
<dbReference type="SUPFAM" id="SSF50978">
    <property type="entry name" value="WD40 repeat-like"/>
    <property type="match status" value="1"/>
</dbReference>
<reference evidence="3" key="1">
    <citation type="submission" date="2023-03" db="EMBL/GenBank/DDBJ databases">
        <title>Emydomyces testavorans Genome Sequence.</title>
        <authorList>
            <person name="Hoyer L."/>
        </authorList>
    </citation>
    <scope>NUCLEOTIDE SEQUENCE</scope>
    <source>
        <strain evidence="3">16-2883</strain>
    </source>
</reference>
<dbReference type="GO" id="GO:0005829">
    <property type="term" value="C:cytosol"/>
    <property type="evidence" value="ECO:0007669"/>
    <property type="project" value="TreeGrafter"/>
</dbReference>
<dbReference type="Gene3D" id="2.130.10.10">
    <property type="entry name" value="YVTN repeat-like/Quinoprotein amine dehydrogenase"/>
    <property type="match status" value="1"/>
</dbReference>
<proteinExistence type="predicted"/>
<dbReference type="Pfam" id="PF12937">
    <property type="entry name" value="F-box-like"/>
    <property type="match status" value="1"/>
</dbReference>
<feature type="compositionally biased region" description="Polar residues" evidence="1">
    <location>
        <begin position="989"/>
        <end position="998"/>
    </location>
</feature>
<dbReference type="InterPro" id="IPR027040">
    <property type="entry name" value="PSMD4"/>
</dbReference>
<feature type="compositionally biased region" description="Low complexity" evidence="1">
    <location>
        <begin position="883"/>
        <end position="892"/>
    </location>
</feature>